<keyword evidence="1" id="KW-0812">Transmembrane</keyword>
<feature type="transmembrane region" description="Helical" evidence="1">
    <location>
        <begin position="145"/>
        <end position="167"/>
    </location>
</feature>
<dbReference type="InterPro" id="IPR010390">
    <property type="entry name" value="ABC-2_transporter-like"/>
</dbReference>
<dbReference type="Proteomes" id="UP000077134">
    <property type="component" value="Unassembled WGS sequence"/>
</dbReference>
<dbReference type="RefSeq" id="WP_068654358.1">
    <property type="nucleotide sequence ID" value="NZ_CP017770.1"/>
</dbReference>
<dbReference type="OrthoDB" id="3818833at2"/>
<accession>A0A167GIY7</accession>
<protein>
    <submittedName>
        <fullName evidence="2">Multidrug ABC transporter permease</fullName>
    </submittedName>
</protein>
<dbReference type="KEGG" id="pcx:LPB68_07895"/>
<name>A0A167GIY7_9BACL</name>
<dbReference type="AlphaFoldDB" id="A0A167GIY7"/>
<evidence type="ECO:0000313" key="3">
    <source>
        <dbReference type="Proteomes" id="UP000077134"/>
    </source>
</evidence>
<dbReference type="PANTHER" id="PTHR36833">
    <property type="entry name" value="SLR0610 PROTEIN-RELATED"/>
    <property type="match status" value="1"/>
</dbReference>
<keyword evidence="1" id="KW-0472">Membrane</keyword>
<feature type="transmembrane region" description="Helical" evidence="1">
    <location>
        <begin position="62"/>
        <end position="84"/>
    </location>
</feature>
<dbReference type="EMBL" id="LSFN01000002">
    <property type="protein sequence ID" value="OAB77616.1"/>
    <property type="molecule type" value="Genomic_DNA"/>
</dbReference>
<proteinExistence type="predicted"/>
<feature type="transmembrane region" description="Helical" evidence="1">
    <location>
        <begin position="204"/>
        <end position="224"/>
    </location>
</feature>
<dbReference type="PANTHER" id="PTHR36833:SF1">
    <property type="entry name" value="INTEGRAL MEMBRANE TRANSPORT PROTEIN"/>
    <property type="match status" value="1"/>
</dbReference>
<keyword evidence="3" id="KW-1185">Reference proteome</keyword>
<evidence type="ECO:0000313" key="2">
    <source>
        <dbReference type="EMBL" id="OAB77616.1"/>
    </source>
</evidence>
<feature type="transmembrane region" description="Helical" evidence="1">
    <location>
        <begin position="231"/>
        <end position="251"/>
    </location>
</feature>
<evidence type="ECO:0000256" key="1">
    <source>
        <dbReference type="SAM" id="Phobius"/>
    </source>
</evidence>
<sequence length="260" mass="28688">MRSALACYAAVMKTKLAERMAYRGDFFISVFMMLIGDLMVPLITLLVYRSGASFPGWTLHEVILIQGIFTLAKGIAFPFFFGIVSTTLHHVREGSYDVFLLKPRPVLFITLTSSFDIDDFGRLISGGVLATWALSGMSFPGGMEWLQFGVLFLCSQLVLFAFSLILSGLLFKWVGSSRVYDIFDSVSMFGLYPGTIFSKAFQNVLTYIIPITMIGFLPAAALLGRPAEGTWIAAMMCVLFLGAGLAFWHYMLKNYTSAGG</sequence>
<reference evidence="2 3" key="1">
    <citation type="submission" date="2016-02" db="EMBL/GenBank/DDBJ databases">
        <title>Paenibacillus sp. LPB0068, isolated from Crassostrea gigas.</title>
        <authorList>
            <person name="Shin S.-K."/>
            <person name="Yi H."/>
        </authorList>
    </citation>
    <scope>NUCLEOTIDE SEQUENCE [LARGE SCALE GENOMIC DNA]</scope>
    <source>
        <strain evidence="2 3">LPB0068</strain>
    </source>
</reference>
<organism evidence="2 3">
    <name type="scientific">Paenibacillus crassostreae</name>
    <dbReference type="NCBI Taxonomy" id="1763538"/>
    <lineage>
        <taxon>Bacteria</taxon>
        <taxon>Bacillati</taxon>
        <taxon>Bacillota</taxon>
        <taxon>Bacilli</taxon>
        <taxon>Bacillales</taxon>
        <taxon>Paenibacillaceae</taxon>
        <taxon>Paenibacillus</taxon>
    </lineage>
</organism>
<feature type="transmembrane region" description="Helical" evidence="1">
    <location>
        <begin position="27"/>
        <end position="50"/>
    </location>
</feature>
<comment type="caution">
    <text evidence="2">The sequence shown here is derived from an EMBL/GenBank/DDBJ whole genome shotgun (WGS) entry which is preliminary data.</text>
</comment>
<keyword evidence="1" id="KW-1133">Transmembrane helix</keyword>
<dbReference type="Pfam" id="PF06182">
    <property type="entry name" value="ABC2_membrane_6"/>
    <property type="match status" value="1"/>
</dbReference>
<gene>
    <name evidence="2" type="ORF">PNBC_00975</name>
</gene>
<dbReference type="STRING" id="1763538.LPB68_07895"/>